<evidence type="ECO:0000313" key="1">
    <source>
        <dbReference type="EMBL" id="KKN63542.1"/>
    </source>
</evidence>
<accession>A0A0F9SME4</accession>
<reference evidence="1" key="1">
    <citation type="journal article" date="2015" name="Nature">
        <title>Complex archaea that bridge the gap between prokaryotes and eukaryotes.</title>
        <authorList>
            <person name="Spang A."/>
            <person name="Saw J.H."/>
            <person name="Jorgensen S.L."/>
            <person name="Zaremba-Niedzwiedzka K."/>
            <person name="Martijn J."/>
            <person name="Lind A.E."/>
            <person name="van Eijk R."/>
            <person name="Schleper C."/>
            <person name="Guy L."/>
            <person name="Ettema T.J."/>
        </authorList>
    </citation>
    <scope>NUCLEOTIDE SEQUENCE</scope>
</reference>
<comment type="caution">
    <text evidence="1">The sequence shown here is derived from an EMBL/GenBank/DDBJ whole genome shotgun (WGS) entry which is preliminary data.</text>
</comment>
<name>A0A0F9SME4_9ZZZZ</name>
<proteinExistence type="predicted"/>
<protein>
    <submittedName>
        <fullName evidence="1">Uncharacterized protein</fullName>
    </submittedName>
</protein>
<gene>
    <name evidence="1" type="ORF">LCGC14_0500660</name>
</gene>
<dbReference type="AlphaFoldDB" id="A0A0F9SME4"/>
<dbReference type="EMBL" id="LAZR01000586">
    <property type="protein sequence ID" value="KKN63542.1"/>
    <property type="molecule type" value="Genomic_DNA"/>
</dbReference>
<sequence length="251" mass="28748">MSEEINHKIDLILNKFKGFSNFIELEDFRAFLLFTLTSQVPMNILAQLGGGNKEVISLPYNPYLKIYYQKINLISAGSLIVYVKSEPISQEFLLKKDDPIIKEFLSLDEISLAFRGKEKFILPKVSDCSAIESENNSKLTIKVDDMFHSLESFLAVAEPNLLFVINSVNTTEPDIIFTFNMMPEMPTAINKKVLKIDGFIDPDHKTKDITYVKREEDFSLHYLKDVKEVSHSEIFKSSFSLLIHVKSLNKP</sequence>
<organism evidence="1">
    <name type="scientific">marine sediment metagenome</name>
    <dbReference type="NCBI Taxonomy" id="412755"/>
    <lineage>
        <taxon>unclassified sequences</taxon>
        <taxon>metagenomes</taxon>
        <taxon>ecological metagenomes</taxon>
    </lineage>
</organism>